<gene>
    <name evidence="1" type="ORF">PENVA_0295</name>
</gene>
<geneLocation type="plasmid" evidence="1">
    <name>pENVA</name>
</geneLocation>
<name>A0A024HW39_KLEPN</name>
<accession>A0A024HW39</accession>
<dbReference type="EMBL" id="HG918041">
    <property type="protein sequence ID" value="CDM79911.1"/>
    <property type="molecule type" value="Genomic_DNA"/>
</dbReference>
<reference evidence="1" key="1">
    <citation type="journal article" date="2014" name="Antimicrob. Agents Chemother.">
        <title>IncH-Type Plasmid Harboring blaCTX-M-15, blaDHA-1, and qnrB4 Genes Recovered from Animal Isolates.</title>
        <authorList>
            <person name="Schluter A."/>
            <person name="Nordmann P."/>
            <person name="Bonnin R.A."/>
            <person name="Millemann Y."/>
            <person name="Eikmeyer F.G."/>
            <person name="Wibberg D."/>
            <person name="Puhler A."/>
            <person name="Poirel L."/>
        </authorList>
    </citation>
    <scope>NUCLEOTIDE SEQUENCE [LARGE SCALE GENOMIC DNA]</scope>
    <source>
        <strain evidence="1">Kp15</strain>
        <plasmid evidence="1">pENVA</plasmid>
    </source>
</reference>
<keyword evidence="1" id="KW-0614">Plasmid</keyword>
<organism evidence="1">
    <name type="scientific">Klebsiella pneumoniae</name>
    <dbReference type="NCBI Taxonomy" id="573"/>
    <lineage>
        <taxon>Bacteria</taxon>
        <taxon>Pseudomonadati</taxon>
        <taxon>Pseudomonadota</taxon>
        <taxon>Gammaproteobacteria</taxon>
        <taxon>Enterobacterales</taxon>
        <taxon>Enterobacteriaceae</taxon>
        <taxon>Klebsiella/Raoultella group</taxon>
        <taxon>Klebsiella</taxon>
        <taxon>Klebsiella pneumoniae complex</taxon>
    </lineage>
</organism>
<evidence type="ECO:0000313" key="1">
    <source>
        <dbReference type="EMBL" id="CDM79911.1"/>
    </source>
</evidence>
<dbReference type="AlphaFoldDB" id="A0A024HW39"/>
<protein>
    <submittedName>
        <fullName evidence="1">Uncharacterized protein</fullName>
    </submittedName>
</protein>
<proteinExistence type="predicted"/>
<sequence length="56" mass="6644">MYTCLFSREFTIRNKHWNITSNLHLKSPPLVRDYDIAIKEKWFSGGGNHTQTLDVY</sequence>